<dbReference type="InterPro" id="IPR050229">
    <property type="entry name" value="GlpE_sulfurtransferase"/>
</dbReference>
<dbReference type="Pfam" id="PF00581">
    <property type="entry name" value="Rhodanese"/>
    <property type="match status" value="1"/>
</dbReference>
<dbReference type="PANTHER" id="PTHR43031">
    <property type="entry name" value="FAD-DEPENDENT OXIDOREDUCTASE"/>
    <property type="match status" value="1"/>
</dbReference>
<dbReference type="Gene3D" id="3.40.250.10">
    <property type="entry name" value="Rhodanese-like domain"/>
    <property type="match status" value="1"/>
</dbReference>
<dbReference type="Proteomes" id="UP000741360">
    <property type="component" value="Unassembled WGS sequence"/>
</dbReference>
<dbReference type="PANTHER" id="PTHR43031:SF16">
    <property type="entry name" value="OXIDOREDUCTASE"/>
    <property type="match status" value="1"/>
</dbReference>
<comment type="caution">
    <text evidence="2">The sequence shown here is derived from an EMBL/GenBank/DDBJ whole genome shotgun (WGS) entry which is preliminary data.</text>
</comment>
<dbReference type="CDD" id="cd00158">
    <property type="entry name" value="RHOD"/>
    <property type="match status" value="1"/>
</dbReference>
<organism evidence="2 3">
    <name type="scientific">Tectimicrobiota bacterium</name>
    <dbReference type="NCBI Taxonomy" id="2528274"/>
    <lineage>
        <taxon>Bacteria</taxon>
        <taxon>Pseudomonadati</taxon>
        <taxon>Nitrospinota/Tectimicrobiota group</taxon>
        <taxon>Candidatus Tectimicrobiota</taxon>
    </lineage>
</organism>
<gene>
    <name evidence="2" type="ORF">HYY65_13495</name>
</gene>
<dbReference type="PROSITE" id="PS50206">
    <property type="entry name" value="RHODANESE_3"/>
    <property type="match status" value="1"/>
</dbReference>
<dbReference type="EMBL" id="JACPSX010000259">
    <property type="protein sequence ID" value="MBI3016039.1"/>
    <property type="molecule type" value="Genomic_DNA"/>
</dbReference>
<name>A0A932GS48_UNCTE</name>
<dbReference type="SUPFAM" id="SSF52821">
    <property type="entry name" value="Rhodanese/Cell cycle control phosphatase"/>
    <property type="match status" value="1"/>
</dbReference>
<evidence type="ECO:0000313" key="3">
    <source>
        <dbReference type="Proteomes" id="UP000741360"/>
    </source>
</evidence>
<protein>
    <submittedName>
        <fullName evidence="2">Rhodanese-like domain-containing protein</fullName>
    </submittedName>
</protein>
<evidence type="ECO:0000259" key="1">
    <source>
        <dbReference type="PROSITE" id="PS50206"/>
    </source>
</evidence>
<feature type="domain" description="Rhodanese" evidence="1">
    <location>
        <begin position="63"/>
        <end position="142"/>
    </location>
</feature>
<dbReference type="InterPro" id="IPR001763">
    <property type="entry name" value="Rhodanese-like_dom"/>
</dbReference>
<accession>A0A932GS48</accession>
<dbReference type="InterPro" id="IPR036873">
    <property type="entry name" value="Rhodanese-like_dom_sf"/>
</dbReference>
<evidence type="ECO:0000313" key="2">
    <source>
        <dbReference type="EMBL" id="MBI3016039.1"/>
    </source>
</evidence>
<dbReference type="SMART" id="SM00450">
    <property type="entry name" value="RHOD"/>
    <property type="match status" value="1"/>
</dbReference>
<reference evidence="2" key="1">
    <citation type="submission" date="2020-07" db="EMBL/GenBank/DDBJ databases">
        <title>Huge and variable diversity of episymbiotic CPR bacteria and DPANN archaea in groundwater ecosystems.</title>
        <authorList>
            <person name="He C.Y."/>
            <person name="Keren R."/>
            <person name="Whittaker M."/>
            <person name="Farag I.F."/>
            <person name="Doudna J."/>
            <person name="Cate J.H.D."/>
            <person name="Banfield J.F."/>
        </authorList>
    </citation>
    <scope>NUCLEOTIDE SEQUENCE</scope>
    <source>
        <strain evidence="2">NC_groundwater_717_Ag_S-0.2um_59_8</strain>
    </source>
</reference>
<dbReference type="AlphaFoldDB" id="A0A932GS48"/>
<proteinExistence type="predicted"/>
<sequence>MVVKGMVQGILIGLVVILASSFSTRDAFAQQSGSQNQVAKYAELTAKDLEKILRAKDFLFVNVHIPYEGEIKGTDLHVPYNEVERNLDRFPKDKKAKIVIYCRSGTMSEIAARTLAGLGYTNVFDLKGGMIAWQRAGFPLGNRQR</sequence>